<dbReference type="InterPro" id="IPR000600">
    <property type="entry name" value="ROK"/>
</dbReference>
<dbReference type="PANTHER" id="PTHR18964">
    <property type="entry name" value="ROK (REPRESSOR, ORF, KINASE) FAMILY"/>
    <property type="match status" value="1"/>
</dbReference>
<dbReference type="STRING" id="194439.CT0008"/>
<sequence>MNRWGIDLGGTKIEGVILDSELRPLIRHRIPTGQEQGYGHILMQIKSLVGTMAEKSGLGLPEKIGIGTPGRADGSDGVISNSNTICLNGMPLLRDLQEALRLEVVIDNDANCFALAESMLGAGRDEMARPGATAFGIILGTGVGGGIVRDGRIIRGAHGIAGEWGHNPLPGEHAACYCGRRGCVETVVSGPALERHYAALSGRKASLQEIAASTGRDRFARQTIERLVSKFGVALATVINILDPDLVIIGGGVGNIRQLYSPEARQAIAANVFNRSFDIPLLPPMLGDSAGVFGAALLSGPPLIAQY</sequence>
<comment type="similarity">
    <text evidence="1">Belongs to the ROK (NagC/XylR) family.</text>
</comment>
<dbReference type="eggNOG" id="COG1940">
    <property type="taxonomic scope" value="Bacteria"/>
</dbReference>
<dbReference type="KEGG" id="cte:CT0008"/>
<dbReference type="Pfam" id="PF00480">
    <property type="entry name" value="ROK"/>
    <property type="match status" value="1"/>
</dbReference>
<proteinExistence type="inferred from homology"/>
<protein>
    <submittedName>
        <fullName evidence="2">ROK family protein</fullName>
    </submittedName>
</protein>
<evidence type="ECO:0000313" key="2">
    <source>
        <dbReference type="EMBL" id="AAM71256.1"/>
    </source>
</evidence>
<dbReference type="HOGENOM" id="CLU_036604_0_3_10"/>
<dbReference type="InterPro" id="IPR043129">
    <property type="entry name" value="ATPase_NBD"/>
</dbReference>
<dbReference type="AlphaFoldDB" id="Q8KGG0"/>
<evidence type="ECO:0000313" key="3">
    <source>
        <dbReference type="Proteomes" id="UP000001007"/>
    </source>
</evidence>
<dbReference type="PANTHER" id="PTHR18964:SF149">
    <property type="entry name" value="BIFUNCTIONAL UDP-N-ACETYLGLUCOSAMINE 2-EPIMERASE_N-ACETYLMANNOSAMINE KINASE"/>
    <property type="match status" value="1"/>
</dbReference>
<dbReference type="Proteomes" id="UP000001007">
    <property type="component" value="Chromosome"/>
</dbReference>
<evidence type="ECO:0000256" key="1">
    <source>
        <dbReference type="ARBA" id="ARBA00006479"/>
    </source>
</evidence>
<dbReference type="Gene3D" id="3.30.420.40">
    <property type="match status" value="2"/>
</dbReference>
<dbReference type="SUPFAM" id="SSF53067">
    <property type="entry name" value="Actin-like ATPase domain"/>
    <property type="match status" value="1"/>
</dbReference>
<gene>
    <name evidence="2" type="ordered locus">CT0008</name>
</gene>
<dbReference type="OrthoDB" id="9810372at2"/>
<dbReference type="EnsemblBacteria" id="AAM71256">
    <property type="protein sequence ID" value="AAM71256"/>
    <property type="gene ID" value="CT0008"/>
</dbReference>
<keyword evidence="3" id="KW-1185">Reference proteome</keyword>
<dbReference type="GO" id="GO:0009384">
    <property type="term" value="F:N-acylmannosamine kinase activity"/>
    <property type="evidence" value="ECO:0007669"/>
    <property type="project" value="TreeGrafter"/>
</dbReference>
<dbReference type="PATRIC" id="fig|194439.7.peg.8"/>
<dbReference type="GO" id="GO:0008761">
    <property type="term" value="F:UDP-N-acetylglucosamine 2-epimerase activity"/>
    <property type="evidence" value="ECO:0007669"/>
    <property type="project" value="TreeGrafter"/>
</dbReference>
<dbReference type="PROSITE" id="PS01125">
    <property type="entry name" value="ROK"/>
    <property type="match status" value="1"/>
</dbReference>
<name>Q8KGG0_CHLTE</name>
<accession>Q8KGG0</accession>
<dbReference type="EMBL" id="AE006470">
    <property type="protein sequence ID" value="AAM71256.1"/>
    <property type="molecule type" value="Genomic_DNA"/>
</dbReference>
<dbReference type="CDD" id="cd24066">
    <property type="entry name" value="ASKHA_NBD_ROK_EcFRK-like"/>
    <property type="match status" value="1"/>
</dbReference>
<dbReference type="RefSeq" id="WP_010931702.1">
    <property type="nucleotide sequence ID" value="NC_002932.3"/>
</dbReference>
<dbReference type="InterPro" id="IPR049874">
    <property type="entry name" value="ROK_cs"/>
</dbReference>
<organism evidence="2 3">
    <name type="scientific">Chlorobaculum tepidum (strain ATCC 49652 / DSM 12025 / NBRC 103806 / TLS)</name>
    <name type="common">Chlorobium tepidum</name>
    <dbReference type="NCBI Taxonomy" id="194439"/>
    <lineage>
        <taxon>Bacteria</taxon>
        <taxon>Pseudomonadati</taxon>
        <taxon>Chlorobiota</taxon>
        <taxon>Chlorobiia</taxon>
        <taxon>Chlorobiales</taxon>
        <taxon>Chlorobiaceae</taxon>
        <taxon>Chlorobaculum</taxon>
    </lineage>
</organism>
<reference evidence="2 3" key="1">
    <citation type="journal article" date="2002" name="Proc. Natl. Acad. Sci. U.S.A.">
        <title>The complete genome sequence of Chlorobium tepidum TLS, a photosynthetic, anaerobic, green-sulfur bacterium.</title>
        <authorList>
            <person name="Eisen J.A."/>
            <person name="Nelson K.E."/>
            <person name="Paulsen I.T."/>
            <person name="Heidelberg J.F."/>
            <person name="Wu M."/>
            <person name="Dodson R.J."/>
            <person name="Deboy R."/>
            <person name="Gwinn M.L."/>
            <person name="Nelson W.C."/>
            <person name="Haft D.H."/>
            <person name="Hickey E.K."/>
            <person name="Peterson J.D."/>
            <person name="Durkin A.S."/>
            <person name="Kolonay J.L."/>
            <person name="Yang F."/>
            <person name="Holt I."/>
            <person name="Umayam L.A."/>
            <person name="Mason T."/>
            <person name="Brenner M."/>
            <person name="Shea T.P."/>
            <person name="Parksey D."/>
            <person name="Nierman W.C."/>
            <person name="Feldblyum T.V."/>
            <person name="Hansen C.L."/>
            <person name="Craven M.B."/>
            <person name="Radune D."/>
            <person name="Vamathevan J."/>
            <person name="Khouri H."/>
            <person name="White O."/>
            <person name="Gruber T.M."/>
            <person name="Ketchum K.A."/>
            <person name="Venter J.C."/>
            <person name="Tettelin H."/>
            <person name="Bryant D.A."/>
            <person name="Fraser C.M."/>
        </authorList>
    </citation>
    <scope>NUCLEOTIDE SEQUENCE [LARGE SCALE GENOMIC DNA]</scope>
    <source>
        <strain evidence="3">ATCC 49652 / DSM 12025 / NBRC 103806 / TLS</strain>
    </source>
</reference>